<keyword evidence="13" id="KW-1185">Reference proteome</keyword>
<dbReference type="PANTHER" id="PTHR10762:SF1">
    <property type="entry name" value="2-(3-AMINO-3-CARBOXYPROPYL)HISTIDINE SYNTHASE SUBUNIT 1"/>
    <property type="match status" value="1"/>
</dbReference>
<dbReference type="RefSeq" id="WP_048081691.1">
    <property type="nucleotide sequence ID" value="NZ_JAPVER010000020.1"/>
</dbReference>
<dbReference type="GO" id="GO:0017183">
    <property type="term" value="P:protein histidyl modification to diphthamide"/>
    <property type="evidence" value="ECO:0007669"/>
    <property type="project" value="UniProtKB-UniRule"/>
</dbReference>
<dbReference type="InterPro" id="IPR042264">
    <property type="entry name" value="DPH1/DPH2_2"/>
</dbReference>
<dbReference type="GO" id="GO:0046872">
    <property type="term" value="F:metal ion binding"/>
    <property type="evidence" value="ECO:0007669"/>
    <property type="project" value="UniProtKB-KW"/>
</dbReference>
<dbReference type="Gene3D" id="3.40.50.11850">
    <property type="entry name" value="Diphthamide synthesis DPH1/DPH2 domain 2"/>
    <property type="match status" value="1"/>
</dbReference>
<dbReference type="InterPro" id="IPR035435">
    <property type="entry name" value="DPH1/DPH2_euk_archaea"/>
</dbReference>
<evidence type="ECO:0000256" key="6">
    <source>
        <dbReference type="ARBA" id="ARBA00022723"/>
    </source>
</evidence>
<proteinExistence type="inferred from homology"/>
<dbReference type="InterPro" id="IPR016435">
    <property type="entry name" value="DPH1/DPH2"/>
</dbReference>
<name>A0A9E5A498_9EURY</name>
<keyword evidence="10" id="KW-0004">4Fe-4S</keyword>
<dbReference type="FunFam" id="3.40.50.11860:FF:000001">
    <property type="entry name" value="2-(3-amino-3-carboxypropyl)histidine synthase subunit 2"/>
    <property type="match status" value="1"/>
</dbReference>
<keyword evidence="6 10" id="KW-0479">Metal-binding</keyword>
<evidence type="ECO:0000256" key="9">
    <source>
        <dbReference type="ARBA" id="ARBA00048403"/>
    </source>
</evidence>
<dbReference type="EC" id="2.5.1.108" evidence="3 10"/>
<dbReference type="Gene3D" id="3.40.50.11860">
    <property type="entry name" value="Diphthamide synthesis DPH1/DPH2 domain 3"/>
    <property type="match status" value="1"/>
</dbReference>
<protein>
    <recommendedName>
        <fullName evidence="3 10">2-(3-amino-3-carboxypropyl)histidine synthase</fullName>
        <ecNumber evidence="3 10">2.5.1.108</ecNumber>
    </recommendedName>
</protein>
<evidence type="ECO:0000256" key="4">
    <source>
        <dbReference type="ARBA" id="ARBA00022679"/>
    </source>
</evidence>
<reference evidence="12" key="1">
    <citation type="submission" date="2022-12" db="EMBL/GenBank/DDBJ databases">
        <title>Reclassification of two methanogenic archaea species isolated from the Kolyma lowland permafrost.</title>
        <authorList>
            <person name="Trubitsyn V.E."/>
            <person name="Rivkina E.M."/>
            <person name="Shcherbakova V.A."/>
        </authorList>
    </citation>
    <scope>NUCLEOTIDE SEQUENCE</scope>
    <source>
        <strain evidence="11">M2</strain>
        <strain evidence="12">MK4</strain>
    </source>
</reference>
<dbReference type="AlphaFoldDB" id="A0A9E5A498"/>
<evidence type="ECO:0000313" key="13">
    <source>
        <dbReference type="Proteomes" id="UP001068021"/>
    </source>
</evidence>
<keyword evidence="8 10" id="KW-0411">Iron-sulfur</keyword>
<accession>A0A9E5A498</accession>
<comment type="similarity">
    <text evidence="10">Belongs to the DPH1/DPH2 family.</text>
</comment>
<comment type="caution">
    <text evidence="12">The sequence shown here is derived from an EMBL/GenBank/DDBJ whole genome shotgun (WGS) entry which is preliminary data.</text>
</comment>
<evidence type="ECO:0000256" key="1">
    <source>
        <dbReference type="ARBA" id="ARBA00001966"/>
    </source>
</evidence>
<keyword evidence="5 10" id="KW-0949">S-adenosyl-L-methionine</keyword>
<dbReference type="EMBL" id="JAPVER010000020">
    <property type="protein sequence ID" value="MCZ3365848.1"/>
    <property type="molecule type" value="Genomic_DNA"/>
</dbReference>
<dbReference type="SFLD" id="SFLDG01121">
    <property type="entry name" value="Diphthamide_biosynthesis"/>
    <property type="match status" value="1"/>
</dbReference>
<evidence type="ECO:0000256" key="2">
    <source>
        <dbReference type="ARBA" id="ARBA00005156"/>
    </source>
</evidence>
<evidence type="ECO:0000313" key="11">
    <source>
        <dbReference type="EMBL" id="MCZ3365848.1"/>
    </source>
</evidence>
<comment type="function">
    <text evidence="10">Catalyzes the first step of diphthamide biosynthesis, i.e. the transfer of the 3-amino-3-carboxypropyl group from S-adenosyl-L-methionine (SAM) to the C2 position of the imidazole ring of the target histidine residue in translation elongation factor 2 (EF-2).</text>
</comment>
<dbReference type="Proteomes" id="UP001068021">
    <property type="component" value="Unassembled WGS sequence"/>
</dbReference>
<evidence type="ECO:0000256" key="8">
    <source>
        <dbReference type="ARBA" id="ARBA00023014"/>
    </source>
</evidence>
<evidence type="ECO:0000256" key="7">
    <source>
        <dbReference type="ARBA" id="ARBA00023004"/>
    </source>
</evidence>
<keyword evidence="4 10" id="KW-0808">Transferase</keyword>
<dbReference type="PANTHER" id="PTHR10762">
    <property type="entry name" value="DIPHTHAMIDE BIOSYNTHESIS PROTEIN"/>
    <property type="match status" value="1"/>
</dbReference>
<comment type="catalytic activity">
    <reaction evidence="9 10">
        <text>L-histidyl-[translation elongation factor 2] + S-adenosyl-L-methionine = 2-[(3S)-amino-3-carboxypropyl]-L-histidyl-[translation elongation factor 2] + S-methyl-5'-thioadenosine + H(+)</text>
        <dbReference type="Rhea" id="RHEA:36783"/>
        <dbReference type="Rhea" id="RHEA-COMP:9748"/>
        <dbReference type="Rhea" id="RHEA-COMP:9749"/>
        <dbReference type="ChEBI" id="CHEBI:15378"/>
        <dbReference type="ChEBI" id="CHEBI:17509"/>
        <dbReference type="ChEBI" id="CHEBI:29979"/>
        <dbReference type="ChEBI" id="CHEBI:59789"/>
        <dbReference type="ChEBI" id="CHEBI:73995"/>
        <dbReference type="EC" id="2.5.1.108"/>
    </reaction>
</comment>
<evidence type="ECO:0000256" key="10">
    <source>
        <dbReference type="PIRNR" id="PIRNR004967"/>
    </source>
</evidence>
<dbReference type="Gene3D" id="3.40.50.11840">
    <property type="entry name" value="Diphthamide synthesis DPH1/DPH2 domain 1"/>
    <property type="match status" value="1"/>
</dbReference>
<evidence type="ECO:0000256" key="5">
    <source>
        <dbReference type="ARBA" id="ARBA00022691"/>
    </source>
</evidence>
<organism evidence="12">
    <name type="scientific">Methanobacterium veterum</name>
    <dbReference type="NCBI Taxonomy" id="408577"/>
    <lineage>
        <taxon>Archaea</taxon>
        <taxon>Methanobacteriati</taxon>
        <taxon>Methanobacteriota</taxon>
        <taxon>Methanomada group</taxon>
        <taxon>Methanobacteria</taxon>
        <taxon>Methanobacteriales</taxon>
        <taxon>Methanobacteriaceae</taxon>
        <taxon>Methanobacterium</taxon>
    </lineage>
</organism>
<dbReference type="InterPro" id="IPR042265">
    <property type="entry name" value="DPH1/DPH2_3"/>
</dbReference>
<evidence type="ECO:0000313" key="12">
    <source>
        <dbReference type="EMBL" id="MCZ3371313.1"/>
    </source>
</evidence>
<dbReference type="EMBL" id="JAPVES010000024">
    <property type="protein sequence ID" value="MCZ3371313.1"/>
    <property type="molecule type" value="Genomic_DNA"/>
</dbReference>
<dbReference type="SFLD" id="SFLDS00032">
    <property type="entry name" value="Radical_SAM_3-amino-3-carboxyp"/>
    <property type="match status" value="1"/>
</dbReference>
<dbReference type="GO" id="GO:0090560">
    <property type="term" value="F:2-(3-amino-3-carboxypropyl)histidine synthase activity"/>
    <property type="evidence" value="ECO:0007669"/>
    <property type="project" value="UniProtKB-UniRule"/>
</dbReference>
<dbReference type="NCBIfam" id="TIGR03682">
    <property type="entry name" value="arCOG04112"/>
    <property type="match status" value="1"/>
</dbReference>
<gene>
    <name evidence="12" type="primary">dph2</name>
    <name evidence="12" type="ORF">O3H35_01535</name>
    <name evidence="11" type="ORF">O3H54_08115</name>
</gene>
<dbReference type="NCBIfam" id="TIGR00322">
    <property type="entry name" value="diphth2_R"/>
    <property type="match status" value="1"/>
</dbReference>
<comment type="cofactor">
    <cofactor evidence="1 10">
        <name>[4Fe-4S] cluster</name>
        <dbReference type="ChEBI" id="CHEBI:49883"/>
    </cofactor>
</comment>
<comment type="pathway">
    <text evidence="2 10">Protein modification; peptidyl-diphthamide biosynthesis.</text>
</comment>
<keyword evidence="7 10" id="KW-0408">Iron</keyword>
<dbReference type="Pfam" id="PF01866">
    <property type="entry name" value="Diphthamide_syn"/>
    <property type="match status" value="1"/>
</dbReference>
<dbReference type="PIRSF" id="PIRSF004967">
    <property type="entry name" value="DPH1"/>
    <property type="match status" value="1"/>
</dbReference>
<dbReference type="InterPro" id="IPR042263">
    <property type="entry name" value="DPH1/DPH2_1"/>
</dbReference>
<sequence>MLNYDFRLDEVVQKINEMNAKAVGIQFPEGLKIHAVRVAEKIENETDAVVIISGDPCYGACDVSDTHMENLVDLIVHFGHIEFPIEYKVPVLFIEAYSKIEIDNVLKKSLPFLENYKKIGVVTTIQHLPLISQIGDFLAGSGKEVVMKEGAGTRKGQVLGCNFSAIKDVDADAFLFIGSGNFHALGITLFTEKPVFIADPYMNEVRTIDEFRDRILRIRFAKITKASDAQKFGIIVSSKRGQFRFDLAKSLKKMIDKEKREAFIIMLDNVSPDLLIPYMDLDAFVVTACPRVAIDDASMYKKPLLTPKELEIVLNKREWEDYKIDEIEHV</sequence>
<dbReference type="GO" id="GO:0051539">
    <property type="term" value="F:4 iron, 4 sulfur cluster binding"/>
    <property type="evidence" value="ECO:0007669"/>
    <property type="project" value="UniProtKB-UniRule"/>
</dbReference>
<evidence type="ECO:0000256" key="3">
    <source>
        <dbReference type="ARBA" id="ARBA00012221"/>
    </source>
</evidence>
<dbReference type="InterPro" id="IPR022428">
    <property type="entry name" value="Dph2_arc"/>
</dbReference>
<dbReference type="Proteomes" id="UP001074446">
    <property type="component" value="Unassembled WGS sequence"/>
</dbReference>